<dbReference type="EMBL" id="JAKGTI010000001">
    <property type="protein sequence ID" value="MCF4096963.1"/>
    <property type="molecule type" value="Genomic_DNA"/>
</dbReference>
<dbReference type="Proteomes" id="UP001201217">
    <property type="component" value="Unassembled WGS sequence"/>
</dbReference>
<sequence>MKFIAGAHHFFFMDQMPPQLADNDAGGRANKLAALYADMRDKVMPHLT</sequence>
<evidence type="ECO:0000313" key="2">
    <source>
        <dbReference type="Proteomes" id="UP001201217"/>
    </source>
</evidence>
<keyword evidence="2" id="KW-1185">Reference proteome</keyword>
<accession>A0ABS9E6A8</accession>
<name>A0ABS9E6A8_9HYPH</name>
<organism evidence="1 2">
    <name type="scientific">Maritalea mediterranea</name>
    <dbReference type="NCBI Taxonomy" id="2909667"/>
    <lineage>
        <taxon>Bacteria</taxon>
        <taxon>Pseudomonadati</taxon>
        <taxon>Pseudomonadota</taxon>
        <taxon>Alphaproteobacteria</taxon>
        <taxon>Hyphomicrobiales</taxon>
        <taxon>Devosiaceae</taxon>
        <taxon>Maritalea</taxon>
    </lineage>
</organism>
<comment type="caution">
    <text evidence="1">The sequence shown here is derived from an EMBL/GenBank/DDBJ whole genome shotgun (WGS) entry which is preliminary data.</text>
</comment>
<gene>
    <name evidence="1" type="ORF">L1I42_00505</name>
</gene>
<protein>
    <submittedName>
        <fullName evidence="1">Uncharacterized protein</fullName>
    </submittedName>
</protein>
<proteinExistence type="predicted"/>
<evidence type="ECO:0000313" key="1">
    <source>
        <dbReference type="EMBL" id="MCF4096963.1"/>
    </source>
</evidence>
<dbReference type="RefSeq" id="WP_236112491.1">
    <property type="nucleotide sequence ID" value="NZ_JAKGTI010000001.1"/>
</dbReference>
<reference evidence="1 2" key="1">
    <citation type="submission" date="2022-01" db="EMBL/GenBank/DDBJ databases">
        <title>Maritalea mediterranea sp. nov., isolated from marine plastic residues from the Malva-rosa beach (Valencia, Spain).</title>
        <authorList>
            <person name="Vidal-Verdu A."/>
            <person name="Molina-Menor E."/>
            <person name="Pascual J."/>
            <person name="Pereto J."/>
            <person name="Porcar M."/>
        </authorList>
    </citation>
    <scope>NUCLEOTIDE SEQUENCE [LARGE SCALE GENOMIC DNA]</scope>
    <source>
        <strain evidence="1 2">P4.10X</strain>
    </source>
</reference>